<feature type="region of interest" description="Disordered" evidence="1">
    <location>
        <begin position="107"/>
        <end position="126"/>
    </location>
</feature>
<evidence type="ECO:0000313" key="3">
    <source>
        <dbReference type="Proteomes" id="UP001612928"/>
    </source>
</evidence>
<protein>
    <recommendedName>
        <fullName evidence="4">Pentapeptide repeat-containing protein</fullName>
    </recommendedName>
</protein>
<evidence type="ECO:0008006" key="4">
    <source>
        <dbReference type="Google" id="ProtNLM"/>
    </source>
</evidence>
<sequence>MPESNPYSLGDLKATGVESSGVKFTKGRLEANGKTLSGEGDKLATFAGRTGGISTGWIGYGVSGRDCDNAHEECRTRQVDTLKVAQQVLESWREAFKIADAKYVEADEQSTPNPLDDNQIRTMPVLNGNGLNGSGLDGFNGNGLNGNGLNGSGLDGFNGNGLNGNGLNGSGLDGLNPNAGIPPTSSNNPNANGPNLPNPDLRNPDLKNPDLPNPDLKNPDLRTPDLQNPNLRTPGIDQPGLPTVDPSKAGLDGLPDSTKTDLAGLDPSTLQNPQVRVPDGLNGVDPARVTNGVPGGGASSSPGTTSGMGNGAASATAAGMPKLPTGAAMGGMGGMPFMPMSPMGAGGDKEREGNGSELLRGEPEDWEDEEGVTAAVLRHEGA</sequence>
<keyword evidence="3" id="KW-1185">Reference proteome</keyword>
<reference evidence="2 3" key="1">
    <citation type="submission" date="2024-10" db="EMBL/GenBank/DDBJ databases">
        <title>The Natural Products Discovery Center: Release of the First 8490 Sequenced Strains for Exploring Actinobacteria Biosynthetic Diversity.</title>
        <authorList>
            <person name="Kalkreuter E."/>
            <person name="Kautsar S.A."/>
            <person name="Yang D."/>
            <person name="Bader C.D."/>
            <person name="Teijaro C.N."/>
            <person name="Fluegel L."/>
            <person name="Davis C.M."/>
            <person name="Simpson J.R."/>
            <person name="Lauterbach L."/>
            <person name="Steele A.D."/>
            <person name="Gui C."/>
            <person name="Meng S."/>
            <person name="Li G."/>
            <person name="Viehrig K."/>
            <person name="Ye F."/>
            <person name="Su P."/>
            <person name="Kiefer A.F."/>
            <person name="Nichols A."/>
            <person name="Cepeda A.J."/>
            <person name="Yan W."/>
            <person name="Fan B."/>
            <person name="Jiang Y."/>
            <person name="Adhikari A."/>
            <person name="Zheng C.-J."/>
            <person name="Schuster L."/>
            <person name="Cowan T.M."/>
            <person name="Smanski M.J."/>
            <person name="Chevrette M.G."/>
            <person name="De Carvalho L.P.S."/>
            <person name="Shen B."/>
        </authorList>
    </citation>
    <scope>NUCLEOTIDE SEQUENCE [LARGE SCALE GENOMIC DNA]</scope>
    <source>
        <strain evidence="2 3">NPDC049503</strain>
    </source>
</reference>
<accession>A0ABW8A347</accession>
<organism evidence="2 3">
    <name type="scientific">Nonomuraea indica</name>
    <dbReference type="NCBI Taxonomy" id="1581193"/>
    <lineage>
        <taxon>Bacteria</taxon>
        <taxon>Bacillati</taxon>
        <taxon>Actinomycetota</taxon>
        <taxon>Actinomycetes</taxon>
        <taxon>Streptosporangiales</taxon>
        <taxon>Streptosporangiaceae</taxon>
        <taxon>Nonomuraea</taxon>
    </lineage>
</organism>
<dbReference type="Proteomes" id="UP001612928">
    <property type="component" value="Unassembled WGS sequence"/>
</dbReference>
<feature type="compositionally biased region" description="Basic and acidic residues" evidence="1">
    <location>
        <begin position="347"/>
        <end position="363"/>
    </location>
</feature>
<evidence type="ECO:0000256" key="1">
    <source>
        <dbReference type="SAM" id="MobiDB-lite"/>
    </source>
</evidence>
<gene>
    <name evidence="2" type="ORF">ACIBP5_14755</name>
</gene>
<feature type="compositionally biased region" description="Low complexity" evidence="1">
    <location>
        <begin position="182"/>
        <end position="201"/>
    </location>
</feature>
<dbReference type="RefSeq" id="WP_397021030.1">
    <property type="nucleotide sequence ID" value="NZ_JBITMB010000003.1"/>
</dbReference>
<comment type="caution">
    <text evidence="2">The sequence shown here is derived from an EMBL/GenBank/DDBJ whole genome shotgun (WGS) entry which is preliminary data.</text>
</comment>
<name>A0ABW8A347_9ACTN</name>
<dbReference type="EMBL" id="JBITMB010000003">
    <property type="protein sequence ID" value="MFI7441213.1"/>
    <property type="molecule type" value="Genomic_DNA"/>
</dbReference>
<proteinExistence type="predicted"/>
<evidence type="ECO:0000313" key="2">
    <source>
        <dbReference type="EMBL" id="MFI7441213.1"/>
    </source>
</evidence>
<feature type="region of interest" description="Disordered" evidence="1">
    <location>
        <begin position="168"/>
        <end position="316"/>
    </location>
</feature>
<feature type="region of interest" description="Disordered" evidence="1">
    <location>
        <begin position="329"/>
        <end position="382"/>
    </location>
</feature>